<organism evidence="1">
    <name type="scientific">Cupriavidus necator</name>
    <name type="common">Alcaligenes eutrophus</name>
    <name type="synonym">Ralstonia eutropha</name>
    <dbReference type="NCBI Taxonomy" id="106590"/>
    <lineage>
        <taxon>Bacteria</taxon>
        <taxon>Pseudomonadati</taxon>
        <taxon>Pseudomonadota</taxon>
        <taxon>Betaproteobacteria</taxon>
        <taxon>Burkholderiales</taxon>
        <taxon>Burkholderiaceae</taxon>
        <taxon>Cupriavidus</taxon>
    </lineage>
</organism>
<gene>
    <name evidence="1" type="ORF">CNECB9_5100024</name>
</gene>
<dbReference type="EMBL" id="FMSH01000458">
    <property type="protein sequence ID" value="SCU92362.1"/>
    <property type="molecule type" value="Genomic_DNA"/>
</dbReference>
<reference evidence="1" key="1">
    <citation type="submission" date="2016-09" db="EMBL/GenBank/DDBJ databases">
        <authorList>
            <person name="Capua I."/>
            <person name="De Benedictis P."/>
            <person name="Joannis T."/>
            <person name="Lombin L.H."/>
            <person name="Cattoli G."/>
        </authorList>
    </citation>
    <scope>NUCLEOTIDE SEQUENCE</scope>
    <source>
        <strain evidence="1">B9</strain>
    </source>
</reference>
<protein>
    <submittedName>
        <fullName evidence="1">Uncharacterized protein</fullName>
    </submittedName>
</protein>
<proteinExistence type="predicted"/>
<evidence type="ECO:0000313" key="1">
    <source>
        <dbReference type="EMBL" id="SCU92362.1"/>
    </source>
</evidence>
<name>A0A1K0J0N3_CUPNE</name>
<accession>A0A1K0J0N3</accession>
<dbReference type="AlphaFoldDB" id="A0A1K0J0N3"/>
<sequence>MAGARQSNQSTQSEMGVAEMLHHIRAAVRAIQSEARQQRPDDGNAVTRRLSRLLALAIQQESPLDIAVILGSAAELRYFPDDVAFERCTRTVQRRGGKAMRAVVWAVRHRCARAGGARHRRFVVES</sequence>